<feature type="transmembrane region" description="Helical" evidence="1">
    <location>
        <begin position="29"/>
        <end position="48"/>
    </location>
</feature>
<name>A0A4V2QGQ5_HYDET</name>
<evidence type="ECO:0000313" key="2">
    <source>
        <dbReference type="EMBL" id="TCL76767.1"/>
    </source>
</evidence>
<comment type="caution">
    <text evidence="2">The sequence shown here is derived from an EMBL/GenBank/DDBJ whole genome shotgun (WGS) entry which is preliminary data.</text>
</comment>
<protein>
    <submittedName>
        <fullName evidence="2">Uncharacterized protein</fullName>
    </submittedName>
</protein>
<dbReference type="EMBL" id="SLUN01000001">
    <property type="protein sequence ID" value="TCL76767.1"/>
    <property type="molecule type" value="Genomic_DNA"/>
</dbReference>
<dbReference type="AlphaFoldDB" id="A0A4V2QGQ5"/>
<accession>A0A4V2QGQ5</accession>
<keyword evidence="1" id="KW-1133">Transmembrane helix</keyword>
<organism evidence="2 3">
    <name type="scientific">Hydrogenispora ethanolica</name>
    <dbReference type="NCBI Taxonomy" id="1082276"/>
    <lineage>
        <taxon>Bacteria</taxon>
        <taxon>Bacillati</taxon>
        <taxon>Bacillota</taxon>
        <taxon>Hydrogenispora</taxon>
    </lineage>
</organism>
<evidence type="ECO:0000313" key="3">
    <source>
        <dbReference type="Proteomes" id="UP000295008"/>
    </source>
</evidence>
<keyword evidence="1" id="KW-0812">Transmembrane</keyword>
<dbReference type="Proteomes" id="UP000295008">
    <property type="component" value="Unassembled WGS sequence"/>
</dbReference>
<reference evidence="2 3" key="1">
    <citation type="submission" date="2019-03" db="EMBL/GenBank/DDBJ databases">
        <title>Genomic Encyclopedia of Type Strains, Phase IV (KMG-IV): sequencing the most valuable type-strain genomes for metagenomic binning, comparative biology and taxonomic classification.</title>
        <authorList>
            <person name="Goeker M."/>
        </authorList>
    </citation>
    <scope>NUCLEOTIDE SEQUENCE [LARGE SCALE GENOMIC DNA]</scope>
    <source>
        <strain evidence="2 3">LX-B</strain>
    </source>
</reference>
<dbReference type="RefSeq" id="WP_165907673.1">
    <property type="nucleotide sequence ID" value="NZ_SLUN01000001.1"/>
</dbReference>
<proteinExistence type="predicted"/>
<keyword evidence="1" id="KW-0472">Membrane</keyword>
<gene>
    <name evidence="2" type="ORF">EDC14_100147</name>
</gene>
<keyword evidence="3" id="KW-1185">Reference proteome</keyword>
<sequence>MKKYYADLLFAAVAVYWFTKLDFARITPLQYAIFGLIAVWAVLFVMKLRRNRR</sequence>
<evidence type="ECO:0000256" key="1">
    <source>
        <dbReference type="SAM" id="Phobius"/>
    </source>
</evidence>